<dbReference type="GO" id="GO:0009252">
    <property type="term" value="P:peptidoglycan biosynthetic process"/>
    <property type="evidence" value="ECO:0007669"/>
    <property type="project" value="TreeGrafter"/>
</dbReference>
<dbReference type="GO" id="GO:0030170">
    <property type="term" value="F:pyridoxal phosphate binding"/>
    <property type="evidence" value="ECO:0007669"/>
    <property type="project" value="UniProtKB-UniRule"/>
</dbReference>
<evidence type="ECO:0000256" key="2">
    <source>
        <dbReference type="ARBA" id="ARBA00022898"/>
    </source>
</evidence>
<dbReference type="Pfam" id="PF00842">
    <property type="entry name" value="Ala_racemase_C"/>
    <property type="match status" value="1"/>
</dbReference>
<feature type="active site" description="Proton acceptor; specific for D-alanine" evidence="4">
    <location>
        <position position="5"/>
    </location>
</feature>
<feature type="domain" description="Alanine racemase C-terminal" evidence="7">
    <location>
        <begin position="212"/>
        <end position="340"/>
    </location>
</feature>
<comment type="function">
    <text evidence="4">Catalyzes the interconversion of L-alanine and D-alanine. May also act on other amino acids.</text>
</comment>
<dbReference type="GO" id="GO:0008784">
    <property type="term" value="F:alanine racemase activity"/>
    <property type="evidence" value="ECO:0007669"/>
    <property type="project" value="UniProtKB-UniRule"/>
</dbReference>
<dbReference type="CDD" id="cd00430">
    <property type="entry name" value="PLPDE_III_AR"/>
    <property type="match status" value="1"/>
</dbReference>
<dbReference type="SMART" id="SM01005">
    <property type="entry name" value="Ala_racemase_C"/>
    <property type="match status" value="1"/>
</dbReference>
<dbReference type="HAMAP" id="MF_01201">
    <property type="entry name" value="Ala_racemase"/>
    <property type="match status" value="1"/>
</dbReference>
<dbReference type="InterPro" id="IPR009006">
    <property type="entry name" value="Ala_racemase/Decarboxylase_C"/>
</dbReference>
<dbReference type="SUPFAM" id="SSF51419">
    <property type="entry name" value="PLP-binding barrel"/>
    <property type="match status" value="1"/>
</dbReference>
<dbReference type="InterPro" id="IPR001608">
    <property type="entry name" value="Ala_racemase_N"/>
</dbReference>
<keyword evidence="2 4" id="KW-0663">Pyridoxal phosphate</keyword>
<dbReference type="GO" id="GO:0005829">
    <property type="term" value="C:cytosol"/>
    <property type="evidence" value="ECO:0007669"/>
    <property type="project" value="TreeGrafter"/>
</dbReference>
<dbReference type="PANTHER" id="PTHR30511">
    <property type="entry name" value="ALANINE RACEMASE"/>
    <property type="match status" value="1"/>
</dbReference>
<dbReference type="InterPro" id="IPR000821">
    <property type="entry name" value="Ala_racemase"/>
</dbReference>
<comment type="catalytic activity">
    <reaction evidence="4">
        <text>L-alanine = D-alanine</text>
        <dbReference type="Rhea" id="RHEA:20249"/>
        <dbReference type="ChEBI" id="CHEBI:57416"/>
        <dbReference type="ChEBI" id="CHEBI:57972"/>
        <dbReference type="EC" id="5.1.1.1"/>
    </reaction>
</comment>
<evidence type="ECO:0000256" key="5">
    <source>
        <dbReference type="PIRSR" id="PIRSR600821-50"/>
    </source>
</evidence>
<dbReference type="PANTHER" id="PTHR30511:SF0">
    <property type="entry name" value="ALANINE RACEMASE, CATABOLIC-RELATED"/>
    <property type="match status" value="1"/>
</dbReference>
<dbReference type="Gene3D" id="3.20.20.10">
    <property type="entry name" value="Alanine racemase"/>
    <property type="match status" value="1"/>
</dbReference>
<sequence>MAVIKADGYGHGAVAVGSFLKDKVNYFGVATIEEAIELRENQIDIPILILGYTSPKQYIDLVKYDITQTIYNSEMAEKLSICAVKCKKKAKIHIALETGMNRIGFKVNKKSISNIKNIKKMDNLILEGLFTHFSCADEADKSYTKSQKEKYDEFLKMLEANEISIPLKHICNSAGIMEFDDHHFDMVRSGIITYGLYPSDEVNKDAIKLKPALEWKAHVINISEVSKGAGISYGKTYIAKEKTKVATVSVGYADGYMRGLSSKGRVLIHGQYAPIIGRICMDQMMVDVTNICDVKIEDEVTLVGHDGDKVITVEELADIAGSFNYEFVCDIGKRVKRIIVGDKYGGK</sequence>
<feature type="modified residue" description="N6-(pyridoxal phosphate)lysine" evidence="4 5">
    <location>
        <position position="5"/>
    </location>
</feature>
<dbReference type="Proteomes" id="UP000192468">
    <property type="component" value="Unassembled WGS sequence"/>
</dbReference>
<evidence type="ECO:0000259" key="7">
    <source>
        <dbReference type="SMART" id="SM01005"/>
    </source>
</evidence>
<accession>A0A1W1XJJ8</accession>
<dbReference type="EC" id="5.1.1.1" evidence="4"/>
<dbReference type="Pfam" id="PF01168">
    <property type="entry name" value="Ala_racemase_N"/>
    <property type="match status" value="1"/>
</dbReference>
<dbReference type="SUPFAM" id="SSF50621">
    <property type="entry name" value="Alanine racemase C-terminal domain-like"/>
    <property type="match status" value="1"/>
</dbReference>
<dbReference type="FunFam" id="3.20.20.10:FF:000002">
    <property type="entry name" value="Alanine racemase"/>
    <property type="match status" value="1"/>
</dbReference>
<comment type="similarity">
    <text evidence="4">Belongs to the alanine racemase family.</text>
</comment>
<organism evidence="8 9">
    <name type="scientific">Clostridium acidisoli DSM 12555</name>
    <dbReference type="NCBI Taxonomy" id="1121291"/>
    <lineage>
        <taxon>Bacteria</taxon>
        <taxon>Bacillati</taxon>
        <taxon>Bacillota</taxon>
        <taxon>Clostridia</taxon>
        <taxon>Eubacteriales</taxon>
        <taxon>Clostridiaceae</taxon>
        <taxon>Clostridium</taxon>
    </lineage>
</organism>
<dbReference type="EMBL" id="FWXH01000006">
    <property type="protein sequence ID" value="SMC24166.1"/>
    <property type="molecule type" value="Genomic_DNA"/>
</dbReference>
<protein>
    <recommendedName>
        <fullName evidence="4">Alanine racemase</fullName>
        <ecNumber evidence="4">5.1.1.1</ecNumber>
    </recommendedName>
</protein>
<evidence type="ECO:0000313" key="9">
    <source>
        <dbReference type="Proteomes" id="UP000192468"/>
    </source>
</evidence>
<evidence type="ECO:0000313" key="8">
    <source>
        <dbReference type="EMBL" id="SMC24166.1"/>
    </source>
</evidence>
<evidence type="ECO:0000256" key="3">
    <source>
        <dbReference type="ARBA" id="ARBA00023235"/>
    </source>
</evidence>
<dbReference type="InterPro" id="IPR029066">
    <property type="entry name" value="PLP-binding_barrel"/>
</dbReference>
<dbReference type="PROSITE" id="PS00395">
    <property type="entry name" value="ALANINE_RACEMASE"/>
    <property type="match status" value="1"/>
</dbReference>
<reference evidence="8 9" key="1">
    <citation type="submission" date="2017-04" db="EMBL/GenBank/DDBJ databases">
        <authorList>
            <person name="Afonso C.L."/>
            <person name="Miller P.J."/>
            <person name="Scott M.A."/>
            <person name="Spackman E."/>
            <person name="Goraichik I."/>
            <person name="Dimitrov K.M."/>
            <person name="Suarez D.L."/>
            <person name="Swayne D.E."/>
        </authorList>
    </citation>
    <scope>NUCLEOTIDE SEQUENCE [LARGE SCALE GENOMIC DNA]</scope>
    <source>
        <strain evidence="8 9">DSM 12555</strain>
    </source>
</reference>
<dbReference type="AlphaFoldDB" id="A0A1W1XJJ8"/>
<proteinExistence type="inferred from homology"/>
<evidence type="ECO:0000256" key="1">
    <source>
        <dbReference type="ARBA" id="ARBA00001933"/>
    </source>
</evidence>
<dbReference type="InterPro" id="IPR011079">
    <property type="entry name" value="Ala_racemase_C"/>
</dbReference>
<keyword evidence="9" id="KW-1185">Reference proteome</keyword>
<gene>
    <name evidence="8" type="ORF">SAMN02745134_02110</name>
</gene>
<feature type="binding site" evidence="4 6">
    <location>
        <position position="102"/>
    </location>
    <ligand>
        <name>substrate</name>
    </ligand>
</feature>
<dbReference type="UniPathway" id="UPA00042">
    <property type="reaction ID" value="UER00497"/>
</dbReference>
<dbReference type="InterPro" id="IPR020622">
    <property type="entry name" value="Ala_racemase_pyridoxalP-BS"/>
</dbReference>
<dbReference type="PRINTS" id="PR00992">
    <property type="entry name" value="ALARACEMASE"/>
</dbReference>
<feature type="active site" description="Proton acceptor; specific for L-alanine" evidence="4">
    <location>
        <position position="233"/>
    </location>
</feature>
<dbReference type="STRING" id="1121291.SAMN02745134_02110"/>
<name>A0A1W1XJJ8_9CLOT</name>
<dbReference type="NCBIfam" id="TIGR00492">
    <property type="entry name" value="alr"/>
    <property type="match status" value="1"/>
</dbReference>
<dbReference type="GO" id="GO:0030632">
    <property type="term" value="P:D-alanine biosynthetic process"/>
    <property type="evidence" value="ECO:0007669"/>
    <property type="project" value="UniProtKB-UniRule"/>
</dbReference>
<dbReference type="Gene3D" id="2.40.37.10">
    <property type="entry name" value="Lyase, Ornithine Decarboxylase, Chain A, domain 1"/>
    <property type="match status" value="1"/>
</dbReference>
<evidence type="ECO:0000256" key="6">
    <source>
        <dbReference type="PIRSR" id="PIRSR600821-52"/>
    </source>
</evidence>
<dbReference type="RefSeq" id="WP_084115861.1">
    <property type="nucleotide sequence ID" value="NZ_FWXH01000006.1"/>
</dbReference>
<keyword evidence="3 4" id="KW-0413">Isomerase</keyword>
<comment type="pathway">
    <text evidence="4">Amino-acid biosynthesis; D-alanine biosynthesis; D-alanine from L-alanine: step 1/1.</text>
</comment>
<feature type="binding site" evidence="4 6">
    <location>
        <position position="281"/>
    </location>
    <ligand>
        <name>substrate</name>
    </ligand>
</feature>
<comment type="cofactor">
    <cofactor evidence="1 4 5">
        <name>pyridoxal 5'-phosphate</name>
        <dbReference type="ChEBI" id="CHEBI:597326"/>
    </cofactor>
</comment>
<evidence type="ECO:0000256" key="4">
    <source>
        <dbReference type="HAMAP-Rule" id="MF_01201"/>
    </source>
</evidence>